<dbReference type="AlphaFoldDB" id="A0A6M1T7R4"/>
<keyword evidence="2" id="KW-0472">Membrane</keyword>
<organism evidence="3 4">
    <name type="scientific">Fodinibius halophilus</name>
    <dbReference type="NCBI Taxonomy" id="1736908"/>
    <lineage>
        <taxon>Bacteria</taxon>
        <taxon>Pseudomonadati</taxon>
        <taxon>Balneolota</taxon>
        <taxon>Balneolia</taxon>
        <taxon>Balneolales</taxon>
        <taxon>Balneolaceae</taxon>
        <taxon>Fodinibius</taxon>
    </lineage>
</organism>
<reference evidence="3 4" key="1">
    <citation type="submission" date="2020-02" db="EMBL/GenBank/DDBJ databases">
        <title>Aliifodinibius halophilus 2W32, complete genome.</title>
        <authorList>
            <person name="Li Y."/>
            <person name="Wu S."/>
        </authorList>
    </citation>
    <scope>NUCLEOTIDE SEQUENCE [LARGE SCALE GENOMIC DNA]</scope>
    <source>
        <strain evidence="3 4">2W32</strain>
    </source>
</reference>
<evidence type="ECO:0000256" key="2">
    <source>
        <dbReference type="SAM" id="Phobius"/>
    </source>
</evidence>
<feature type="transmembrane region" description="Helical" evidence="2">
    <location>
        <begin position="53"/>
        <end position="73"/>
    </location>
</feature>
<proteinExistence type="predicted"/>
<keyword evidence="1" id="KW-0175">Coiled coil</keyword>
<name>A0A6M1T7R4_9BACT</name>
<dbReference type="Proteomes" id="UP000479132">
    <property type="component" value="Unassembled WGS sequence"/>
</dbReference>
<gene>
    <name evidence="3" type="ORF">G3569_06620</name>
</gene>
<sequence>MSTQENPDWETTVREIRDYAQEEFDKLIVYLSSGGLVLTVGFVKDLVDLNSAVWKPLLILAWTGFVASLFLILSSHKSAIKAMTLELDKKEEQSDAQDETTRSLNFWSFTSLIIAVILFIVFITINLYLYE</sequence>
<keyword evidence="4" id="KW-1185">Reference proteome</keyword>
<keyword evidence="2" id="KW-0812">Transmembrane</keyword>
<comment type="caution">
    <text evidence="3">The sequence shown here is derived from an EMBL/GenBank/DDBJ whole genome shotgun (WGS) entry which is preliminary data.</text>
</comment>
<evidence type="ECO:0000313" key="4">
    <source>
        <dbReference type="Proteomes" id="UP000479132"/>
    </source>
</evidence>
<feature type="coiled-coil region" evidence="1">
    <location>
        <begin position="73"/>
        <end position="100"/>
    </location>
</feature>
<feature type="transmembrane region" description="Helical" evidence="2">
    <location>
        <begin position="106"/>
        <end position="130"/>
    </location>
</feature>
<evidence type="ECO:0000256" key="1">
    <source>
        <dbReference type="SAM" id="Coils"/>
    </source>
</evidence>
<dbReference type="RefSeq" id="WP_165267322.1">
    <property type="nucleotide sequence ID" value="NZ_JAALLS010000006.1"/>
</dbReference>
<accession>A0A6M1T7R4</accession>
<evidence type="ECO:0000313" key="3">
    <source>
        <dbReference type="EMBL" id="NGP88021.1"/>
    </source>
</evidence>
<protein>
    <submittedName>
        <fullName evidence="3">Uncharacterized protein</fullName>
    </submittedName>
</protein>
<keyword evidence="2" id="KW-1133">Transmembrane helix</keyword>
<dbReference type="EMBL" id="JAALLS010000006">
    <property type="protein sequence ID" value="NGP88021.1"/>
    <property type="molecule type" value="Genomic_DNA"/>
</dbReference>